<evidence type="ECO:0000259" key="3">
    <source>
        <dbReference type="PROSITE" id="PS51737"/>
    </source>
</evidence>
<feature type="domain" description="A to I editase" evidence="2">
    <location>
        <begin position="187"/>
        <end position="222"/>
    </location>
</feature>
<reference evidence="4 5" key="1">
    <citation type="journal article" date="2013" name="Genome Biol. Evol.">
        <title>Genomes of Stigonematalean cyanobacteria (subsection V) and the evolution of oxygenic photosynthesis from prokaryotes to plastids.</title>
        <authorList>
            <person name="Dagan T."/>
            <person name="Roettger M."/>
            <person name="Stucken K."/>
            <person name="Landan G."/>
            <person name="Koch R."/>
            <person name="Major P."/>
            <person name="Gould S.B."/>
            <person name="Goremykin V.V."/>
            <person name="Rippka R."/>
            <person name="Tandeau de Marsac N."/>
            <person name="Gugger M."/>
            <person name="Lockhart P.J."/>
            <person name="Allen J.F."/>
            <person name="Brune I."/>
            <person name="Maus I."/>
            <person name="Puhler A."/>
            <person name="Martin W.F."/>
        </authorList>
    </citation>
    <scope>NUCLEOTIDE SEQUENCE [LARGE SCALE GENOMIC DNA]</scope>
    <source>
        <strain evidence="4 5">PCC 7110</strain>
    </source>
</reference>
<dbReference type="OrthoDB" id="445127at2"/>
<dbReference type="PROSITE" id="PS51737">
    <property type="entry name" value="RECOMBINASE_DNA_BIND"/>
    <property type="match status" value="1"/>
</dbReference>
<dbReference type="RefSeq" id="WP_026134703.1">
    <property type="nucleotide sequence ID" value="NZ_KQ976354.1"/>
</dbReference>
<organism evidence="4 5">
    <name type="scientific">Scytonema hofmannii PCC 7110</name>
    <dbReference type="NCBI Taxonomy" id="128403"/>
    <lineage>
        <taxon>Bacteria</taxon>
        <taxon>Bacillati</taxon>
        <taxon>Cyanobacteriota</taxon>
        <taxon>Cyanophyceae</taxon>
        <taxon>Nostocales</taxon>
        <taxon>Scytonemataceae</taxon>
        <taxon>Scytonema</taxon>
    </lineage>
</organism>
<comment type="caution">
    <text evidence="4">The sequence shown here is derived from an EMBL/GenBank/DDBJ whole genome shotgun (WGS) entry which is preliminary data.</text>
</comment>
<evidence type="ECO:0000259" key="2">
    <source>
        <dbReference type="PROSITE" id="PS50141"/>
    </source>
</evidence>
<sequence length="432" mass="49780">MKTFAYTYSDPILEQNPDPTTWGWEIERTYQDLGKRTELQKLLNDCKTETPTHLLIRRLEELGDTIEEVTSHLTELETMGITLIAIEQNYNSSHKSPNIRADLLKLLYEIQHQQKSRRIRQGHARNRLEAAPPPGKAPYGYRRGKGKYTVDRSTSPVVKDFFDNFLLYGSLRGAVRYLAKKYGKKISVTTGRRWLTNPVYRGDTAYHNGEVLSDTHASIISREEAAQVDRLLRRNSRLPRRTASAPRSLAGLAICGECQSHMTITRVTIRNQDKEYLYLRPISCPKHPKCRAIPYQEVLEQTIKTVCKDLPLAVAGMDSPQLETVKDNLNQSILRQQEILKQLPDLVEAGVLDAETSQLRAYKLRVEISELQAKLATLPPVNLRSVAQAVSIPQFWLDLSEAERRFYFREFIRQVEIVREDKDWELQVIFIF</sequence>
<dbReference type="PANTHER" id="PTHR30461:SF26">
    <property type="entry name" value="RESOLVASE HOMOLOG YNEB"/>
    <property type="match status" value="1"/>
</dbReference>
<protein>
    <submittedName>
        <fullName evidence="4">Recombinase</fullName>
    </submittedName>
</protein>
<dbReference type="InterPro" id="IPR050639">
    <property type="entry name" value="SSR_resolvase"/>
</dbReference>
<dbReference type="GO" id="GO:0004000">
    <property type="term" value="F:adenosine deaminase activity"/>
    <property type="evidence" value="ECO:0007669"/>
    <property type="project" value="InterPro"/>
</dbReference>
<dbReference type="InterPro" id="IPR038109">
    <property type="entry name" value="DNA_bind_recomb_sf"/>
</dbReference>
<feature type="domain" description="Recombinase" evidence="3">
    <location>
        <begin position="138"/>
        <end position="238"/>
    </location>
</feature>
<dbReference type="SMART" id="SM00857">
    <property type="entry name" value="Resolvase"/>
    <property type="match status" value="1"/>
</dbReference>
<dbReference type="GO" id="GO:0003723">
    <property type="term" value="F:RNA binding"/>
    <property type="evidence" value="ECO:0007669"/>
    <property type="project" value="InterPro"/>
</dbReference>
<dbReference type="Proteomes" id="UP000076925">
    <property type="component" value="Unassembled WGS sequence"/>
</dbReference>
<dbReference type="Pfam" id="PF00239">
    <property type="entry name" value="Resolvase"/>
    <property type="match status" value="1"/>
</dbReference>
<dbReference type="GO" id="GO:0000150">
    <property type="term" value="F:DNA strand exchange activity"/>
    <property type="evidence" value="ECO:0007669"/>
    <property type="project" value="InterPro"/>
</dbReference>
<dbReference type="InterPro" id="IPR036162">
    <property type="entry name" value="Resolvase-like_N_sf"/>
</dbReference>
<dbReference type="STRING" id="128403.WA1_10110"/>
<proteinExistence type="inferred from homology"/>
<dbReference type="Gene3D" id="3.90.1750.20">
    <property type="entry name" value="Putative Large Serine Recombinase, Chain B, Domain 2"/>
    <property type="match status" value="1"/>
</dbReference>
<dbReference type="InterPro" id="IPR011109">
    <property type="entry name" value="DNA_bind_recombinase_dom"/>
</dbReference>
<dbReference type="EMBL" id="ANNX02000053">
    <property type="protein sequence ID" value="KYC35132.1"/>
    <property type="molecule type" value="Genomic_DNA"/>
</dbReference>
<accession>A0A139WRS2</accession>
<dbReference type="GO" id="GO:0003677">
    <property type="term" value="F:DNA binding"/>
    <property type="evidence" value="ECO:0007669"/>
    <property type="project" value="InterPro"/>
</dbReference>
<dbReference type="InterPro" id="IPR006119">
    <property type="entry name" value="Resolv_N"/>
</dbReference>
<comment type="similarity">
    <text evidence="1">Belongs to the site-specific recombinase resolvase family.</text>
</comment>
<dbReference type="AlphaFoldDB" id="A0A139WRS2"/>
<dbReference type="InterPro" id="IPR025827">
    <property type="entry name" value="Zn_ribbon_recom_dom"/>
</dbReference>
<dbReference type="PROSITE" id="PS50141">
    <property type="entry name" value="A_DEAMIN_EDITASE"/>
    <property type="match status" value="1"/>
</dbReference>
<keyword evidence="5" id="KW-1185">Reference proteome</keyword>
<dbReference type="InterPro" id="IPR002466">
    <property type="entry name" value="A_deamin"/>
</dbReference>
<evidence type="ECO:0000256" key="1">
    <source>
        <dbReference type="ARBA" id="ARBA00009913"/>
    </source>
</evidence>
<dbReference type="Pfam" id="PF07508">
    <property type="entry name" value="Recombinase"/>
    <property type="match status" value="1"/>
</dbReference>
<dbReference type="GO" id="GO:0006396">
    <property type="term" value="P:RNA processing"/>
    <property type="evidence" value="ECO:0007669"/>
    <property type="project" value="InterPro"/>
</dbReference>
<dbReference type="Gene3D" id="3.40.50.1390">
    <property type="entry name" value="Resolvase, N-terminal catalytic domain"/>
    <property type="match status" value="1"/>
</dbReference>
<name>A0A139WRS2_9CYAN</name>
<evidence type="ECO:0000313" key="4">
    <source>
        <dbReference type="EMBL" id="KYC35132.1"/>
    </source>
</evidence>
<dbReference type="SUPFAM" id="SSF53041">
    <property type="entry name" value="Resolvase-like"/>
    <property type="match status" value="1"/>
</dbReference>
<evidence type="ECO:0000313" key="5">
    <source>
        <dbReference type="Proteomes" id="UP000076925"/>
    </source>
</evidence>
<gene>
    <name evidence="4" type="ORF">WA1_10110</name>
</gene>
<dbReference type="PANTHER" id="PTHR30461">
    <property type="entry name" value="DNA-INVERTASE FROM LAMBDOID PROPHAGE"/>
    <property type="match status" value="1"/>
</dbReference>
<dbReference type="Pfam" id="PF13408">
    <property type="entry name" value="Zn_ribbon_recom"/>
    <property type="match status" value="1"/>
</dbReference>